<evidence type="ECO:0008006" key="3">
    <source>
        <dbReference type="Google" id="ProtNLM"/>
    </source>
</evidence>
<dbReference type="Proteomes" id="UP001239445">
    <property type="component" value="Unassembled WGS sequence"/>
</dbReference>
<reference evidence="1" key="1">
    <citation type="submission" date="2023-06" db="EMBL/GenBank/DDBJ databases">
        <title>Genome-scale phylogeny and comparative genomics of the fungal order Sordariales.</title>
        <authorList>
            <consortium name="Lawrence Berkeley National Laboratory"/>
            <person name="Hensen N."/>
            <person name="Bonometti L."/>
            <person name="Westerberg I."/>
            <person name="Brannstrom I.O."/>
            <person name="Guillou S."/>
            <person name="Cros-Aarteil S."/>
            <person name="Calhoun S."/>
            <person name="Haridas S."/>
            <person name="Kuo A."/>
            <person name="Mondo S."/>
            <person name="Pangilinan J."/>
            <person name="Riley R."/>
            <person name="Labutti K."/>
            <person name="Andreopoulos B."/>
            <person name="Lipzen A."/>
            <person name="Chen C."/>
            <person name="Yanf M."/>
            <person name="Daum C."/>
            <person name="Ng V."/>
            <person name="Clum A."/>
            <person name="Steindorff A."/>
            <person name="Ohm R."/>
            <person name="Martin F."/>
            <person name="Silar P."/>
            <person name="Natvig D."/>
            <person name="Lalanne C."/>
            <person name="Gautier V."/>
            <person name="Ament-Velasquez S.L."/>
            <person name="Kruys A."/>
            <person name="Hutchinson M.I."/>
            <person name="Powell A.J."/>
            <person name="Barry K."/>
            <person name="Miller A.N."/>
            <person name="Grigoriev I.V."/>
            <person name="Debuchy R."/>
            <person name="Gladieux P."/>
            <person name="Thoren M.H."/>
            <person name="Johannesson H."/>
        </authorList>
    </citation>
    <scope>NUCLEOTIDE SEQUENCE</scope>
    <source>
        <strain evidence="1">PSN4</strain>
    </source>
</reference>
<dbReference type="Gene3D" id="2.120.10.70">
    <property type="entry name" value="Fucose-specific lectin"/>
    <property type="match status" value="2"/>
</dbReference>
<organism evidence="1 2">
    <name type="scientific">Echria macrotheca</name>
    <dbReference type="NCBI Taxonomy" id="438768"/>
    <lineage>
        <taxon>Eukaryota</taxon>
        <taxon>Fungi</taxon>
        <taxon>Dikarya</taxon>
        <taxon>Ascomycota</taxon>
        <taxon>Pezizomycotina</taxon>
        <taxon>Sordariomycetes</taxon>
        <taxon>Sordariomycetidae</taxon>
        <taxon>Sordariales</taxon>
        <taxon>Schizotheciaceae</taxon>
        <taxon>Echria</taxon>
    </lineage>
</organism>
<proteinExistence type="predicted"/>
<name>A0AAJ0B8Y6_9PEZI</name>
<sequence>MAQATNNDKVVNLSGNIVGRSSFSIQKLTDTAGPPLLTTWQPNRTELFHVGTNLGLYHKWRNGNWATSFQPGTTKWEKIGEHEELTICGVSWGPGRVDIFGVGAQGNTVDHKRYHDGKWFDWETLTPSTLDSDPPRVVGELSVITWGVNILVVFWRGADNALHYMAWNEDEHKYFQLRWTKPTDYTFIGSPRAICWPYLVSHKVDVFAREANGHVMHAGWDVQDAGPLGAATDHFLPWQDLGPAAEDPEVVQWVTNENGTLEYHINLFSRDASNNLIRKTWSSLDNLWMPPGYWEQMGLQASTPPGAVAWHADTKSNVTVVALGMDNQLHVGKQDGSQGWDPSGWKTVDVGDGVPFTHRPVLHPHGGPYTDDDPLEVFVRGSDTSMKQLFVHWSDLQ</sequence>
<protein>
    <recommendedName>
        <fullName evidence="3">Fucose-specific lectin</fullName>
    </recommendedName>
</protein>
<evidence type="ECO:0000313" key="1">
    <source>
        <dbReference type="EMBL" id="KAK1752944.1"/>
    </source>
</evidence>
<evidence type="ECO:0000313" key="2">
    <source>
        <dbReference type="Proteomes" id="UP001239445"/>
    </source>
</evidence>
<dbReference type="EMBL" id="MU839838">
    <property type="protein sequence ID" value="KAK1752944.1"/>
    <property type="molecule type" value="Genomic_DNA"/>
</dbReference>
<dbReference type="AlphaFoldDB" id="A0AAJ0B8Y6"/>
<dbReference type="SUPFAM" id="SSF89372">
    <property type="entry name" value="Fucose-specific lectin"/>
    <property type="match status" value="2"/>
</dbReference>
<accession>A0AAJ0B8Y6</accession>
<gene>
    <name evidence="1" type="ORF">QBC47DRAFT_387414</name>
</gene>
<comment type="caution">
    <text evidence="1">The sequence shown here is derived from an EMBL/GenBank/DDBJ whole genome shotgun (WGS) entry which is preliminary data.</text>
</comment>
<keyword evidence="2" id="KW-1185">Reference proteome</keyword>